<keyword evidence="2" id="KW-1185">Reference proteome</keyword>
<accession>A0A6A7B5M7</accession>
<gene>
    <name evidence="1" type="ORF">T440DRAFT_468216</name>
</gene>
<dbReference type="EMBL" id="MU006305">
    <property type="protein sequence ID" value="KAF2850633.1"/>
    <property type="molecule type" value="Genomic_DNA"/>
</dbReference>
<sequence length="239" mass="26645">MSIRPQSWMMQPSFAREVPIICSAGLDNYKSSLHRLSYENTMACHATWTVQASVAGTAATIAALLGSLTAFESILRVPNKANVPLFRFTWMPELNDPINKLLQTIGVEVQRIIDTKIKAKITEIRPAAILFLAGHRLLIPEGEAAIFFPLPIPMEVLKRCLSSEQKTQDLEDLQEHLQVPDDASNEVTLRLRSATEGNTECRVELPSACVTLVTDNVYVEVTPRWVPFLMIPMSTSRKA</sequence>
<protein>
    <submittedName>
        <fullName evidence="1">Uncharacterized protein</fullName>
    </submittedName>
</protein>
<dbReference type="AlphaFoldDB" id="A0A6A7B5M7"/>
<name>A0A6A7B5M7_9PLEO</name>
<proteinExistence type="predicted"/>
<organism evidence="1 2">
    <name type="scientific">Plenodomus tracheiphilus IPT5</name>
    <dbReference type="NCBI Taxonomy" id="1408161"/>
    <lineage>
        <taxon>Eukaryota</taxon>
        <taxon>Fungi</taxon>
        <taxon>Dikarya</taxon>
        <taxon>Ascomycota</taxon>
        <taxon>Pezizomycotina</taxon>
        <taxon>Dothideomycetes</taxon>
        <taxon>Pleosporomycetidae</taxon>
        <taxon>Pleosporales</taxon>
        <taxon>Pleosporineae</taxon>
        <taxon>Leptosphaeriaceae</taxon>
        <taxon>Plenodomus</taxon>
    </lineage>
</organism>
<dbReference type="Proteomes" id="UP000799423">
    <property type="component" value="Unassembled WGS sequence"/>
</dbReference>
<evidence type="ECO:0000313" key="2">
    <source>
        <dbReference type="Proteomes" id="UP000799423"/>
    </source>
</evidence>
<reference evidence="1" key="1">
    <citation type="submission" date="2020-01" db="EMBL/GenBank/DDBJ databases">
        <authorList>
            <consortium name="DOE Joint Genome Institute"/>
            <person name="Haridas S."/>
            <person name="Albert R."/>
            <person name="Binder M."/>
            <person name="Bloem J."/>
            <person name="Labutti K."/>
            <person name="Salamov A."/>
            <person name="Andreopoulos B."/>
            <person name="Baker S.E."/>
            <person name="Barry K."/>
            <person name="Bills G."/>
            <person name="Bluhm B.H."/>
            <person name="Cannon C."/>
            <person name="Castanera R."/>
            <person name="Culley D.E."/>
            <person name="Daum C."/>
            <person name="Ezra D."/>
            <person name="Gonzalez J.B."/>
            <person name="Henrissat B."/>
            <person name="Kuo A."/>
            <person name="Liang C."/>
            <person name="Lipzen A."/>
            <person name="Lutzoni F."/>
            <person name="Magnuson J."/>
            <person name="Mondo S."/>
            <person name="Nolan M."/>
            <person name="Ohm R."/>
            <person name="Pangilinan J."/>
            <person name="Park H.-J."/>
            <person name="Ramirez L."/>
            <person name="Alfaro M."/>
            <person name="Sun H."/>
            <person name="Tritt A."/>
            <person name="Yoshinaga Y."/>
            <person name="Zwiers L.-H."/>
            <person name="Turgeon B.G."/>
            <person name="Goodwin S.B."/>
            <person name="Spatafora J.W."/>
            <person name="Crous P.W."/>
            <person name="Grigoriev I.V."/>
        </authorList>
    </citation>
    <scope>NUCLEOTIDE SEQUENCE</scope>
    <source>
        <strain evidence="1">IPT5</strain>
    </source>
</reference>
<evidence type="ECO:0000313" key="1">
    <source>
        <dbReference type="EMBL" id="KAF2850633.1"/>
    </source>
</evidence>
<dbReference type="OrthoDB" id="3797694at2759"/>